<dbReference type="InterPro" id="IPR036890">
    <property type="entry name" value="HATPase_C_sf"/>
</dbReference>
<dbReference type="Pfam" id="PF00512">
    <property type="entry name" value="HisKA"/>
    <property type="match status" value="1"/>
</dbReference>
<dbReference type="InterPro" id="IPR001789">
    <property type="entry name" value="Sig_transdc_resp-reg_receiver"/>
</dbReference>
<evidence type="ECO:0000256" key="6">
    <source>
        <dbReference type="ARBA" id="ARBA00022679"/>
    </source>
</evidence>
<dbReference type="PRINTS" id="PR00344">
    <property type="entry name" value="BCTRLSENSOR"/>
</dbReference>
<dbReference type="Proteomes" id="UP000305471">
    <property type="component" value="Unassembled WGS sequence"/>
</dbReference>
<dbReference type="Gene3D" id="2.130.10.10">
    <property type="entry name" value="YVTN repeat-like/Quinoprotein amine dehydrogenase"/>
    <property type="match status" value="2"/>
</dbReference>
<comment type="subcellular location">
    <subcellularLocation>
        <location evidence="2">Cell membrane</location>
        <topology evidence="2">Multi-pass membrane protein</topology>
    </subcellularLocation>
</comment>
<dbReference type="SUPFAM" id="SSF55781">
    <property type="entry name" value="GAF domain-like"/>
    <property type="match status" value="1"/>
</dbReference>
<evidence type="ECO:0000256" key="11">
    <source>
        <dbReference type="ARBA" id="ARBA00022989"/>
    </source>
</evidence>
<dbReference type="Gene3D" id="3.30.450.40">
    <property type="match status" value="1"/>
</dbReference>
<comment type="subunit">
    <text evidence="14">At low DSF concentrations, interacts with RpfF.</text>
</comment>
<dbReference type="SMART" id="SM00065">
    <property type="entry name" value="GAF"/>
    <property type="match status" value="1"/>
</dbReference>
<evidence type="ECO:0000256" key="16">
    <source>
        <dbReference type="PROSITE-ProRule" id="PRU00110"/>
    </source>
</evidence>
<dbReference type="CDD" id="cd17546">
    <property type="entry name" value="REC_hyHK_CKI1_RcsC-like"/>
    <property type="match status" value="2"/>
</dbReference>
<protein>
    <recommendedName>
        <fullName evidence="15">Sensory/regulatory protein RpfC</fullName>
        <ecNumber evidence="3">2.7.13.3</ecNumber>
    </recommendedName>
</protein>
<dbReference type="PANTHER" id="PTHR45339:SF1">
    <property type="entry name" value="HYBRID SIGNAL TRANSDUCTION HISTIDINE KINASE J"/>
    <property type="match status" value="1"/>
</dbReference>
<evidence type="ECO:0000256" key="12">
    <source>
        <dbReference type="ARBA" id="ARBA00023012"/>
    </source>
</evidence>
<feature type="domain" description="Response regulatory" evidence="20">
    <location>
        <begin position="1404"/>
        <end position="1520"/>
    </location>
</feature>
<dbReference type="SUPFAM" id="SSF55874">
    <property type="entry name" value="ATPase domain of HSP90 chaperone/DNA topoisomerase II/histidine kinase"/>
    <property type="match status" value="1"/>
</dbReference>
<dbReference type="InterPro" id="IPR011006">
    <property type="entry name" value="CheY-like_superfamily"/>
</dbReference>
<name>A0A4U0ZEW6_9ALTE</name>
<dbReference type="CDD" id="cd16922">
    <property type="entry name" value="HATPase_EvgS-ArcB-TorS-like"/>
    <property type="match status" value="1"/>
</dbReference>
<dbReference type="Pfam" id="PF13185">
    <property type="entry name" value="GAF_2"/>
    <property type="match status" value="1"/>
</dbReference>
<evidence type="ECO:0000256" key="5">
    <source>
        <dbReference type="ARBA" id="ARBA00022553"/>
    </source>
</evidence>
<dbReference type="InterPro" id="IPR036097">
    <property type="entry name" value="HisK_dim/P_sf"/>
</dbReference>
<dbReference type="InterPro" id="IPR011110">
    <property type="entry name" value="Reg_prop"/>
</dbReference>
<dbReference type="EMBL" id="SWCO01000005">
    <property type="protein sequence ID" value="TKB03167.1"/>
    <property type="molecule type" value="Genomic_DNA"/>
</dbReference>
<keyword evidence="8" id="KW-0547">Nucleotide-binding</keyword>
<keyword evidence="6" id="KW-0808">Transferase</keyword>
<keyword evidence="9" id="KW-0418">Kinase</keyword>
<dbReference type="Pfam" id="PF01627">
    <property type="entry name" value="Hpt"/>
    <property type="match status" value="1"/>
</dbReference>
<keyword evidence="7 18" id="KW-0812">Transmembrane</keyword>
<evidence type="ECO:0000259" key="21">
    <source>
        <dbReference type="PROSITE" id="PS50894"/>
    </source>
</evidence>
<accession>A0A4U0ZEW6</accession>
<proteinExistence type="predicted"/>
<feature type="modified residue" description="4-aspartylphosphate" evidence="17">
    <location>
        <position position="1453"/>
    </location>
</feature>
<dbReference type="SMART" id="SM00387">
    <property type="entry name" value="HATPase_c"/>
    <property type="match status" value="1"/>
</dbReference>
<evidence type="ECO:0000256" key="18">
    <source>
        <dbReference type="SAM" id="Phobius"/>
    </source>
</evidence>
<dbReference type="Gene3D" id="2.60.40.10">
    <property type="entry name" value="Immunoglobulins"/>
    <property type="match status" value="1"/>
</dbReference>
<dbReference type="InterPro" id="IPR013783">
    <property type="entry name" value="Ig-like_fold"/>
</dbReference>
<dbReference type="InterPro" id="IPR015943">
    <property type="entry name" value="WD40/YVTN_repeat-like_dom_sf"/>
</dbReference>
<dbReference type="SUPFAM" id="SSF63829">
    <property type="entry name" value="Calcium-dependent phosphotriesterase"/>
    <property type="match status" value="4"/>
</dbReference>
<dbReference type="FunFam" id="1.10.287.130:FF:000002">
    <property type="entry name" value="Two-component osmosensing histidine kinase"/>
    <property type="match status" value="1"/>
</dbReference>
<dbReference type="PANTHER" id="PTHR45339">
    <property type="entry name" value="HYBRID SIGNAL TRANSDUCTION HISTIDINE KINASE J"/>
    <property type="match status" value="1"/>
</dbReference>
<evidence type="ECO:0000256" key="8">
    <source>
        <dbReference type="ARBA" id="ARBA00022741"/>
    </source>
</evidence>
<evidence type="ECO:0000256" key="4">
    <source>
        <dbReference type="ARBA" id="ARBA00022475"/>
    </source>
</evidence>
<evidence type="ECO:0000256" key="15">
    <source>
        <dbReference type="ARBA" id="ARBA00068150"/>
    </source>
</evidence>
<dbReference type="SUPFAM" id="SSF47226">
    <property type="entry name" value="Histidine-containing phosphotransfer domain, HPT domain"/>
    <property type="match status" value="1"/>
</dbReference>
<feature type="domain" description="Histidine kinase" evidence="19">
    <location>
        <begin position="1016"/>
        <end position="1238"/>
    </location>
</feature>
<comment type="catalytic activity">
    <reaction evidence="1">
        <text>ATP + protein L-histidine = ADP + protein N-phospho-L-histidine.</text>
        <dbReference type="EC" id="2.7.13.3"/>
    </reaction>
</comment>
<dbReference type="PROSITE" id="PS50894">
    <property type="entry name" value="HPT"/>
    <property type="match status" value="1"/>
</dbReference>
<evidence type="ECO:0000259" key="20">
    <source>
        <dbReference type="PROSITE" id="PS50110"/>
    </source>
</evidence>
<dbReference type="SUPFAM" id="SSF52172">
    <property type="entry name" value="CheY-like"/>
    <property type="match status" value="2"/>
</dbReference>
<dbReference type="PROSITE" id="PS50109">
    <property type="entry name" value="HIS_KIN"/>
    <property type="match status" value="1"/>
</dbReference>
<dbReference type="InterPro" id="IPR004358">
    <property type="entry name" value="Sig_transdc_His_kin-like_C"/>
</dbReference>
<keyword evidence="4" id="KW-1003">Cell membrane</keyword>
<evidence type="ECO:0000259" key="19">
    <source>
        <dbReference type="PROSITE" id="PS50109"/>
    </source>
</evidence>
<dbReference type="RefSeq" id="WP_136781882.1">
    <property type="nucleotide sequence ID" value="NZ_SWCO01000005.1"/>
</dbReference>
<dbReference type="GO" id="GO:0005524">
    <property type="term" value="F:ATP binding"/>
    <property type="evidence" value="ECO:0007669"/>
    <property type="project" value="UniProtKB-KW"/>
</dbReference>
<reference evidence="22 23" key="1">
    <citation type="submission" date="2019-04" db="EMBL/GenBank/DDBJ databases">
        <title>Alteromonas portus sp. nov., an alginate lyase-excreting marine bacterium.</title>
        <authorList>
            <person name="Huang H."/>
            <person name="Mo K."/>
            <person name="Bao S."/>
        </authorList>
    </citation>
    <scope>NUCLEOTIDE SEQUENCE [LARGE SCALE GENOMIC DNA]</scope>
    <source>
        <strain evidence="22 23">HB161718</strain>
    </source>
</reference>
<dbReference type="EC" id="2.7.13.3" evidence="3"/>
<keyword evidence="23" id="KW-1185">Reference proteome</keyword>
<evidence type="ECO:0000256" key="9">
    <source>
        <dbReference type="ARBA" id="ARBA00022777"/>
    </source>
</evidence>
<keyword evidence="11 18" id="KW-1133">Transmembrane helix</keyword>
<dbReference type="InterPro" id="IPR008207">
    <property type="entry name" value="Sig_transdc_His_kin_Hpt_dom"/>
</dbReference>
<evidence type="ECO:0000256" key="3">
    <source>
        <dbReference type="ARBA" id="ARBA00012438"/>
    </source>
</evidence>
<dbReference type="Pfam" id="PF00072">
    <property type="entry name" value="Response_reg"/>
    <property type="match status" value="2"/>
</dbReference>
<feature type="transmembrane region" description="Helical" evidence="18">
    <location>
        <begin position="20"/>
        <end position="43"/>
    </location>
</feature>
<dbReference type="Gene3D" id="3.40.50.2300">
    <property type="match status" value="2"/>
</dbReference>
<feature type="domain" description="HPt" evidence="21">
    <location>
        <begin position="1559"/>
        <end position="1657"/>
    </location>
</feature>
<dbReference type="Pfam" id="PF02518">
    <property type="entry name" value="HATPase_c"/>
    <property type="match status" value="1"/>
</dbReference>
<dbReference type="GO" id="GO:0005886">
    <property type="term" value="C:plasma membrane"/>
    <property type="evidence" value="ECO:0007669"/>
    <property type="project" value="UniProtKB-SubCell"/>
</dbReference>
<dbReference type="CDD" id="cd00088">
    <property type="entry name" value="HPT"/>
    <property type="match status" value="1"/>
</dbReference>
<evidence type="ECO:0000256" key="10">
    <source>
        <dbReference type="ARBA" id="ARBA00022840"/>
    </source>
</evidence>
<feature type="modified residue" description="4-aspartylphosphate" evidence="17">
    <location>
        <position position="1309"/>
    </location>
</feature>
<evidence type="ECO:0000256" key="7">
    <source>
        <dbReference type="ARBA" id="ARBA00022692"/>
    </source>
</evidence>
<dbReference type="GO" id="GO:0000155">
    <property type="term" value="F:phosphorelay sensor kinase activity"/>
    <property type="evidence" value="ECO:0007669"/>
    <property type="project" value="InterPro"/>
</dbReference>
<dbReference type="InterPro" id="IPR005467">
    <property type="entry name" value="His_kinase_dom"/>
</dbReference>
<evidence type="ECO:0000256" key="2">
    <source>
        <dbReference type="ARBA" id="ARBA00004651"/>
    </source>
</evidence>
<feature type="modified residue" description="Phosphohistidine" evidence="16">
    <location>
        <position position="1598"/>
    </location>
</feature>
<dbReference type="InterPro" id="IPR036641">
    <property type="entry name" value="HPT_dom_sf"/>
</dbReference>
<evidence type="ECO:0000256" key="17">
    <source>
        <dbReference type="PROSITE-ProRule" id="PRU00169"/>
    </source>
</evidence>
<dbReference type="Gene3D" id="1.20.120.160">
    <property type="entry name" value="HPT domain"/>
    <property type="match status" value="1"/>
</dbReference>
<keyword evidence="13 18" id="KW-0472">Membrane</keyword>
<evidence type="ECO:0000256" key="14">
    <source>
        <dbReference type="ARBA" id="ARBA00064003"/>
    </source>
</evidence>
<dbReference type="SMART" id="SM00448">
    <property type="entry name" value="REC"/>
    <property type="match status" value="2"/>
</dbReference>
<feature type="domain" description="Response regulatory" evidence="20">
    <location>
        <begin position="1256"/>
        <end position="1377"/>
    </location>
</feature>
<evidence type="ECO:0000313" key="23">
    <source>
        <dbReference type="Proteomes" id="UP000305471"/>
    </source>
</evidence>
<dbReference type="FunFam" id="3.30.565.10:FF:000010">
    <property type="entry name" value="Sensor histidine kinase RcsC"/>
    <property type="match status" value="1"/>
</dbReference>
<dbReference type="InterPro" id="IPR011123">
    <property type="entry name" value="Y_Y_Y"/>
</dbReference>
<keyword evidence="5 17" id="KW-0597">Phosphoprotein</keyword>
<gene>
    <name evidence="22" type="ORF">E5672_08950</name>
</gene>
<dbReference type="InterPro" id="IPR029016">
    <property type="entry name" value="GAF-like_dom_sf"/>
</dbReference>
<dbReference type="CDD" id="cd00082">
    <property type="entry name" value="HisKA"/>
    <property type="match status" value="1"/>
</dbReference>
<comment type="caution">
    <text evidence="22">The sequence shown here is derived from an EMBL/GenBank/DDBJ whole genome shotgun (WGS) entry which is preliminary data.</text>
</comment>
<evidence type="ECO:0000313" key="22">
    <source>
        <dbReference type="EMBL" id="TKB03167.1"/>
    </source>
</evidence>
<dbReference type="InterPro" id="IPR003018">
    <property type="entry name" value="GAF"/>
</dbReference>
<dbReference type="InterPro" id="IPR003661">
    <property type="entry name" value="HisK_dim/P_dom"/>
</dbReference>
<dbReference type="InterPro" id="IPR003594">
    <property type="entry name" value="HATPase_dom"/>
</dbReference>
<keyword evidence="12" id="KW-0902">Two-component regulatory system</keyword>
<dbReference type="Gene3D" id="3.30.565.10">
    <property type="entry name" value="Histidine kinase-like ATPase, C-terminal domain"/>
    <property type="match status" value="1"/>
</dbReference>
<sequence>MFKNVFETKVLTNRCRERSLCINAVLLSISFLCYLSLTFQAALASERIETLSLSDGLLSPQIYSVQKDANGFMWFGTADGVKRFDGYKFVSFRHDPLDEGSISNNSISTMLVDSANRLWVGTWGGGLNLLDKETQQFIHYKHDADNSNSLGANKVQSLFESRNGDLWVGTNGAGLNKFDRDTQQFIRFSDIDKNIDKAGENRVWSIAEDSRGEIWIGTSNGLYKKALNSSEFTLEASNQNGLDHLEVRSVFVDKNNRIWLATRTSFGYFDTSSSRYEIIPFPEGTIPSITQISKHQDFLLLATFAGVYKYSLSQMRFVPADNGRWALMENRDVRQVYVDKTDIMWAATRYSGVKKVYFRPHAFRGWTDILSDQPLAGLFSQVISMSPAENGGIWLGTGRSLVHFDGNEKFVPHMSQESLSRLNRLRVNSIQTSREGVVYLATDFGLYKISDSNGTVEQQELDWAQNNNATIEWLSIDKDGWFWLNLAGNNHVTRWEPSTNQVQTFLSDVDIEFSFIDSEGNVWVGTHGDGLFKIAYQTKNISHYTTENTNTSLLSNHINDAFQSDPSTIWFATNRGVSKFSTSSNSFTPYRINIDGIGFSVVSIIEDKKGMLWLATSKGIYHLNPETGSFQYFTTNDGLHSNSFLPRSALTTPSGYIFFGSIDGLTGFDPAEVEVNDIVPPVAITGVDIDGQDIFPIPKRLSIHQDYKQISFTFSSLDFYANEDNRYRTRLVGYSEKWGDITDKNFISFAKMSPGSYRFEVIGSNNHGIWNNQPQTLDFEILPSWYETIWFKTLGPLLCILLAFIFYNNRVKRHHATEKYLSAQIEQKTHDIFVLSDIGKDIAATGEMKSIANLLYRQLKIAFNAETFAIGLYDKQTQSVKIILSVVKETRKENYVLPLSNVGCALEWTIAQNKEFVALDKSDWSTAAMPANKNMNGEFTNSVICQPLMSGNNLLGVLTVQSDKVNAFGKAQLQILRIVSSLASVAISNSLTFEELEIAKDKAESATQAKSDFLSNMSHEIRTPMNAIIGMSYLALLTELSPKQRNYIEKVNKSAESLLGIINDILDFSKIEAGKLSLENVDFNLDDVFNNVTNALAIRAMEKDVELYIDMESLVPSQVVGDPLRLQQILLNLGNNAVKFTDNEGEVIFKVSVEEETDSTIKLLFSVSDNGIGMTADQQEQLFSSFSQADSSITRKYGGTGLGLAISKDLVELMSGKIWVESEYQKGSSFFFTVKLDASCNNVSLPHDETNIEGISVLVVDDSETARHVLRNQLTNFGIKHELVESGIDALKRLEKQTLDAKFDLVLMDWKMPGMDGIETINAIRESGTITHKPKIVLVTAHSLDDVQEITQQLDLADALTKPVTPSTLLNTITGVTNTKCVKRLPSTPSELRVQESAQLTGLNLLLVEDNDMNQELALELLESAGAHVVTANNGKQAYELVLEQNFDGVLMDCQMPIMDGYTATSKIRAHYDSEALPIIAMTANIMKGDIEKVYASGMNAHIAKPIDVPLMYKTILGIIKNKKALALDIEKQEVKSDNNIPALQGIDISFGLRATNNNSKLYRKQLSKFYERYKDFHSSFDTAMGANDAELMTREAHTLKSLAGTIGAKALYSSSHELEQACLGKKAVHEALTKTLDELNIVLQSLSSLSPLPEPNNKKNNDPLISSAITSKLEELKSYLNDYDTEAVYVVEELISSVGNVDFESMKNVKIQLDAISKALQSFDFDTALVHTCSLQSELS</sequence>
<dbReference type="SMART" id="SM00388">
    <property type="entry name" value="HisKA"/>
    <property type="match status" value="1"/>
</dbReference>
<dbReference type="PROSITE" id="PS50110">
    <property type="entry name" value="RESPONSE_REGULATORY"/>
    <property type="match status" value="2"/>
</dbReference>
<evidence type="ECO:0000256" key="1">
    <source>
        <dbReference type="ARBA" id="ARBA00000085"/>
    </source>
</evidence>
<organism evidence="22 23">
    <name type="scientific">Alteromonas portus</name>
    <dbReference type="NCBI Taxonomy" id="2565549"/>
    <lineage>
        <taxon>Bacteria</taxon>
        <taxon>Pseudomonadati</taxon>
        <taxon>Pseudomonadota</taxon>
        <taxon>Gammaproteobacteria</taxon>
        <taxon>Alteromonadales</taxon>
        <taxon>Alteromonadaceae</taxon>
        <taxon>Alteromonas/Salinimonas group</taxon>
        <taxon>Alteromonas</taxon>
    </lineage>
</organism>
<evidence type="ECO:0000256" key="13">
    <source>
        <dbReference type="ARBA" id="ARBA00023136"/>
    </source>
</evidence>
<dbReference type="Gene3D" id="1.10.287.130">
    <property type="match status" value="1"/>
</dbReference>
<dbReference type="Pfam" id="PF07494">
    <property type="entry name" value="Reg_prop"/>
    <property type="match status" value="4"/>
</dbReference>
<keyword evidence="10" id="KW-0067">ATP-binding</keyword>
<dbReference type="Pfam" id="PF07495">
    <property type="entry name" value="Y_Y_Y"/>
    <property type="match status" value="1"/>
</dbReference>
<dbReference type="SUPFAM" id="SSF47384">
    <property type="entry name" value="Homodimeric domain of signal transducing histidine kinase"/>
    <property type="match status" value="1"/>
</dbReference>